<dbReference type="AlphaFoldDB" id="A0A9D5HHB2"/>
<dbReference type="PANTHER" id="PTHR31113">
    <property type="entry name" value="UPF0496 PROTEIN 3-RELATED"/>
    <property type="match status" value="1"/>
</dbReference>
<sequence length="325" mass="36439">MGCKLSTSNSMVRTSEAVRDTASELFCINRNAVDSFIQLKGDIDGELLKLVEDELKITMKTLHRMDNFKCFRIKVRDLVHPFLAAEESSRPLVIIQKVKDFKATGEPDAMSLTLEDYKQDFSRQLLVSSKLRLRKKRLDDMLREVKAWRKAWDIVYSIVKFAVIVLSVVLPVLTAPPAAAAAATGASGVMGLVQPWVDSKWDDYQSSLEAERKLTGKILNKASLTSHGLNYVENLLRPLVAQIATLTDHAEFGIEEDEDAAARMVVERMKRKAAEVMASVESLDEKADRRREELRRTAVTFLQCVTDQVGGFCNGEINIPVGYDN</sequence>
<evidence type="ECO:0000313" key="7">
    <source>
        <dbReference type="Proteomes" id="UP001085076"/>
    </source>
</evidence>
<reference evidence="6" key="1">
    <citation type="submission" date="2021-03" db="EMBL/GenBank/DDBJ databases">
        <authorList>
            <person name="Li Z."/>
            <person name="Yang C."/>
        </authorList>
    </citation>
    <scope>NUCLEOTIDE SEQUENCE</scope>
    <source>
        <strain evidence="6">Dzin_1.0</strain>
        <tissue evidence="6">Leaf</tissue>
    </source>
</reference>
<proteinExistence type="inferred from homology"/>
<dbReference type="Pfam" id="PF05055">
    <property type="entry name" value="DUF677"/>
    <property type="match status" value="1"/>
</dbReference>
<dbReference type="Proteomes" id="UP001085076">
    <property type="component" value="Miscellaneous, Linkage group lg04"/>
</dbReference>
<keyword evidence="5" id="KW-0472">Membrane</keyword>
<dbReference type="InterPro" id="IPR007749">
    <property type="entry name" value="DUF677"/>
</dbReference>
<dbReference type="PANTHER" id="PTHR31113:SF3">
    <property type="entry name" value="UPF0496 PROTEIN 1"/>
    <property type="match status" value="1"/>
</dbReference>
<name>A0A9D5HHB2_9LILI</name>
<comment type="subcellular location">
    <subcellularLocation>
        <location evidence="1">Membrane</location>
    </subcellularLocation>
</comment>
<evidence type="ECO:0000256" key="5">
    <source>
        <dbReference type="ARBA" id="ARBA00023136"/>
    </source>
</evidence>
<evidence type="ECO:0000256" key="1">
    <source>
        <dbReference type="ARBA" id="ARBA00004370"/>
    </source>
</evidence>
<protein>
    <submittedName>
        <fullName evidence="6">Uncharacterized protein</fullName>
    </submittedName>
</protein>
<evidence type="ECO:0000256" key="3">
    <source>
        <dbReference type="ARBA" id="ARBA00022692"/>
    </source>
</evidence>
<evidence type="ECO:0000256" key="4">
    <source>
        <dbReference type="ARBA" id="ARBA00022989"/>
    </source>
</evidence>
<dbReference type="EMBL" id="JAGGNH010000004">
    <property type="protein sequence ID" value="KAJ0976413.1"/>
    <property type="molecule type" value="Genomic_DNA"/>
</dbReference>
<evidence type="ECO:0000256" key="2">
    <source>
        <dbReference type="ARBA" id="ARBA00009074"/>
    </source>
</evidence>
<gene>
    <name evidence="6" type="ORF">J5N97_018378</name>
</gene>
<evidence type="ECO:0000313" key="6">
    <source>
        <dbReference type="EMBL" id="KAJ0976413.1"/>
    </source>
</evidence>
<reference evidence="6" key="2">
    <citation type="journal article" date="2022" name="Hortic Res">
        <title>The genome of Dioscorea zingiberensis sheds light on the biosynthesis, origin and evolution of the medicinally important diosgenin saponins.</title>
        <authorList>
            <person name="Li Y."/>
            <person name="Tan C."/>
            <person name="Li Z."/>
            <person name="Guo J."/>
            <person name="Li S."/>
            <person name="Chen X."/>
            <person name="Wang C."/>
            <person name="Dai X."/>
            <person name="Yang H."/>
            <person name="Song W."/>
            <person name="Hou L."/>
            <person name="Xu J."/>
            <person name="Tong Z."/>
            <person name="Xu A."/>
            <person name="Yuan X."/>
            <person name="Wang W."/>
            <person name="Yang Q."/>
            <person name="Chen L."/>
            <person name="Sun Z."/>
            <person name="Wang K."/>
            <person name="Pan B."/>
            <person name="Chen J."/>
            <person name="Bao Y."/>
            <person name="Liu F."/>
            <person name="Qi X."/>
            <person name="Gang D.R."/>
            <person name="Wen J."/>
            <person name="Li J."/>
        </authorList>
    </citation>
    <scope>NUCLEOTIDE SEQUENCE</scope>
    <source>
        <strain evidence="6">Dzin_1.0</strain>
    </source>
</reference>
<organism evidence="6 7">
    <name type="scientific">Dioscorea zingiberensis</name>
    <dbReference type="NCBI Taxonomy" id="325984"/>
    <lineage>
        <taxon>Eukaryota</taxon>
        <taxon>Viridiplantae</taxon>
        <taxon>Streptophyta</taxon>
        <taxon>Embryophyta</taxon>
        <taxon>Tracheophyta</taxon>
        <taxon>Spermatophyta</taxon>
        <taxon>Magnoliopsida</taxon>
        <taxon>Liliopsida</taxon>
        <taxon>Dioscoreales</taxon>
        <taxon>Dioscoreaceae</taxon>
        <taxon>Dioscorea</taxon>
    </lineage>
</organism>
<keyword evidence="7" id="KW-1185">Reference proteome</keyword>
<keyword evidence="4" id="KW-1133">Transmembrane helix</keyword>
<keyword evidence="3" id="KW-0812">Transmembrane</keyword>
<accession>A0A9D5HHB2</accession>
<comment type="caution">
    <text evidence="6">The sequence shown here is derived from an EMBL/GenBank/DDBJ whole genome shotgun (WGS) entry which is preliminary data.</text>
</comment>
<dbReference type="GO" id="GO:0016020">
    <property type="term" value="C:membrane"/>
    <property type="evidence" value="ECO:0007669"/>
    <property type="project" value="UniProtKB-SubCell"/>
</dbReference>
<comment type="similarity">
    <text evidence="2">Belongs to the UPF0496 family.</text>
</comment>